<dbReference type="RefSeq" id="WP_073138434.1">
    <property type="nucleotide sequence ID" value="NZ_FQZF01000032.1"/>
</dbReference>
<dbReference type="EMBL" id="FQZF01000032">
    <property type="protein sequence ID" value="SHK11893.1"/>
    <property type="molecule type" value="Genomic_DNA"/>
</dbReference>
<dbReference type="Pfam" id="PF13154">
    <property type="entry name" value="DUF3991"/>
    <property type="match status" value="1"/>
</dbReference>
<organism evidence="2 3">
    <name type="scientific">Muricoccus roseus</name>
    <dbReference type="NCBI Taxonomy" id="198092"/>
    <lineage>
        <taxon>Bacteria</taxon>
        <taxon>Pseudomonadati</taxon>
        <taxon>Pseudomonadota</taxon>
        <taxon>Alphaproteobacteria</taxon>
        <taxon>Acetobacterales</taxon>
        <taxon>Roseomonadaceae</taxon>
        <taxon>Muricoccus</taxon>
    </lineage>
</organism>
<feature type="domain" description="DUF3991" evidence="1">
    <location>
        <begin position="134"/>
        <end position="199"/>
    </location>
</feature>
<gene>
    <name evidence="2" type="ORF">SAMN02745194_04222</name>
</gene>
<name>A0A1M6PV81_9PROT</name>
<proteinExistence type="predicted"/>
<dbReference type="STRING" id="198092.SAMN02745194_04222"/>
<protein>
    <submittedName>
        <fullName evidence="2">Toprim-like</fullName>
    </submittedName>
</protein>
<accession>A0A1M6PV81</accession>
<dbReference type="Gene3D" id="3.40.1360.10">
    <property type="match status" value="1"/>
</dbReference>
<keyword evidence="3" id="KW-1185">Reference proteome</keyword>
<reference evidence="2 3" key="1">
    <citation type="submission" date="2016-11" db="EMBL/GenBank/DDBJ databases">
        <authorList>
            <person name="Jaros S."/>
            <person name="Januszkiewicz K."/>
            <person name="Wedrychowicz H."/>
        </authorList>
    </citation>
    <scope>NUCLEOTIDE SEQUENCE [LARGE SCALE GENOMIC DNA]</scope>
    <source>
        <strain evidence="2 3">DSM 14916</strain>
    </source>
</reference>
<sequence>MIGKDEELQRLREGVNCAALLERMPPPWRLDKAESTRDCLKYRRGQGEIIIVNHAGRGWWDAGGTAKGDVFGLVQHLRPDMNFGHARKLLREMVGLQPSFPEHERVRSRGEGSTTAAERWTAAKPLRPGSRAWRYLADVRRLPSPILDAAVAVDAIREGAYGTAWFAHRDETDALTGFDMRGPEFRGFAKGGDKTLFRLPGWIGSREVRPRRMAVTEAPIDALSLAAVGRLQGDTLYVATSGGMGPGSVQALDLLLAGMAALPDALLATATDNDPPGERYAAFLAERAAAAGVRCERLLPPRGLNDWNDVLTRGRGA</sequence>
<dbReference type="Proteomes" id="UP000184387">
    <property type="component" value="Unassembled WGS sequence"/>
</dbReference>
<evidence type="ECO:0000313" key="3">
    <source>
        <dbReference type="Proteomes" id="UP000184387"/>
    </source>
</evidence>
<dbReference type="InterPro" id="IPR025054">
    <property type="entry name" value="DUF3991"/>
</dbReference>
<dbReference type="Pfam" id="PF13155">
    <property type="entry name" value="Toprim_2"/>
    <property type="match status" value="1"/>
</dbReference>
<evidence type="ECO:0000313" key="2">
    <source>
        <dbReference type="EMBL" id="SHK11893.1"/>
    </source>
</evidence>
<dbReference type="AlphaFoldDB" id="A0A1M6PV81"/>
<evidence type="ECO:0000259" key="1">
    <source>
        <dbReference type="Pfam" id="PF13154"/>
    </source>
</evidence>